<name>A0A5B7CHY8_PORTR</name>
<organism evidence="1 2">
    <name type="scientific">Portunus trituberculatus</name>
    <name type="common">Swimming crab</name>
    <name type="synonym">Neptunus trituberculatus</name>
    <dbReference type="NCBI Taxonomy" id="210409"/>
    <lineage>
        <taxon>Eukaryota</taxon>
        <taxon>Metazoa</taxon>
        <taxon>Ecdysozoa</taxon>
        <taxon>Arthropoda</taxon>
        <taxon>Crustacea</taxon>
        <taxon>Multicrustacea</taxon>
        <taxon>Malacostraca</taxon>
        <taxon>Eumalacostraca</taxon>
        <taxon>Eucarida</taxon>
        <taxon>Decapoda</taxon>
        <taxon>Pleocyemata</taxon>
        <taxon>Brachyura</taxon>
        <taxon>Eubrachyura</taxon>
        <taxon>Portunoidea</taxon>
        <taxon>Portunidae</taxon>
        <taxon>Portuninae</taxon>
        <taxon>Portunus</taxon>
    </lineage>
</organism>
<protein>
    <submittedName>
        <fullName evidence="1">Uncharacterized protein</fullName>
    </submittedName>
</protein>
<comment type="caution">
    <text evidence="1">The sequence shown here is derived from an EMBL/GenBank/DDBJ whole genome shotgun (WGS) entry which is preliminary data.</text>
</comment>
<evidence type="ECO:0000313" key="1">
    <source>
        <dbReference type="EMBL" id="MPC08838.1"/>
    </source>
</evidence>
<accession>A0A5B7CHY8</accession>
<reference evidence="1 2" key="1">
    <citation type="submission" date="2019-05" db="EMBL/GenBank/DDBJ databases">
        <title>Another draft genome of Portunus trituberculatus and its Hox gene families provides insights of decapod evolution.</title>
        <authorList>
            <person name="Jeong J.-H."/>
            <person name="Song I."/>
            <person name="Kim S."/>
            <person name="Choi T."/>
            <person name="Kim D."/>
            <person name="Ryu S."/>
            <person name="Kim W."/>
        </authorList>
    </citation>
    <scope>NUCLEOTIDE SEQUENCE [LARGE SCALE GENOMIC DNA]</scope>
    <source>
        <tissue evidence="1">Muscle</tissue>
    </source>
</reference>
<sequence>MVKWYTNLKESQVKSPRMLLRRQTCQERCTRKANHNTTRSDEQYSKLYEARRGLIPPWKVQLGRSPPSLDGIFCSHKSWCEAGSNSSVEGAARQGHTALDGTT</sequence>
<keyword evidence="2" id="KW-1185">Reference proteome</keyword>
<gene>
    <name evidence="1" type="ORF">E2C01_001432</name>
</gene>
<dbReference type="AlphaFoldDB" id="A0A5B7CHY8"/>
<dbReference type="Proteomes" id="UP000324222">
    <property type="component" value="Unassembled WGS sequence"/>
</dbReference>
<evidence type="ECO:0000313" key="2">
    <source>
        <dbReference type="Proteomes" id="UP000324222"/>
    </source>
</evidence>
<proteinExistence type="predicted"/>
<dbReference type="EMBL" id="VSRR010000046">
    <property type="protein sequence ID" value="MPC08838.1"/>
    <property type="molecule type" value="Genomic_DNA"/>
</dbReference>